<dbReference type="SMART" id="SM00342">
    <property type="entry name" value="HTH_ARAC"/>
    <property type="match status" value="1"/>
</dbReference>
<keyword evidence="2" id="KW-0238">DNA-binding</keyword>
<gene>
    <name evidence="5" type="ORF">KSF_011200</name>
</gene>
<reference evidence="5" key="1">
    <citation type="submission" date="2020-10" db="EMBL/GenBank/DDBJ databases">
        <title>Taxonomic study of unclassified bacteria belonging to the class Ktedonobacteria.</title>
        <authorList>
            <person name="Yabe S."/>
            <person name="Wang C.M."/>
            <person name="Zheng Y."/>
            <person name="Sakai Y."/>
            <person name="Cavaletti L."/>
            <person name="Monciardini P."/>
            <person name="Donadio S."/>
        </authorList>
    </citation>
    <scope>NUCLEOTIDE SEQUENCE</scope>
    <source>
        <strain evidence="5">ID150040</strain>
    </source>
</reference>
<evidence type="ECO:0000313" key="6">
    <source>
        <dbReference type="Proteomes" id="UP000597444"/>
    </source>
</evidence>
<dbReference type="Pfam" id="PF12833">
    <property type="entry name" value="HTH_18"/>
    <property type="match status" value="1"/>
</dbReference>
<dbReference type="PROSITE" id="PS01124">
    <property type="entry name" value="HTH_ARAC_FAMILY_2"/>
    <property type="match status" value="1"/>
</dbReference>
<dbReference type="PROSITE" id="PS00041">
    <property type="entry name" value="HTH_ARAC_FAMILY_1"/>
    <property type="match status" value="1"/>
</dbReference>
<dbReference type="InterPro" id="IPR018062">
    <property type="entry name" value="HTH_AraC-typ_CS"/>
</dbReference>
<dbReference type="PANTHER" id="PTHR46796">
    <property type="entry name" value="HTH-TYPE TRANSCRIPTIONAL ACTIVATOR RHAS-RELATED"/>
    <property type="match status" value="1"/>
</dbReference>
<keyword evidence="3" id="KW-0804">Transcription</keyword>
<keyword evidence="6" id="KW-1185">Reference proteome</keyword>
<comment type="caution">
    <text evidence="5">The sequence shown here is derived from an EMBL/GenBank/DDBJ whole genome shotgun (WGS) entry which is preliminary data.</text>
</comment>
<evidence type="ECO:0000259" key="4">
    <source>
        <dbReference type="PROSITE" id="PS01124"/>
    </source>
</evidence>
<name>A0A8J3MYP8_9CHLR</name>
<dbReference type="Gene3D" id="1.10.10.60">
    <property type="entry name" value="Homeodomain-like"/>
    <property type="match status" value="2"/>
</dbReference>
<dbReference type="SUPFAM" id="SSF46689">
    <property type="entry name" value="Homeodomain-like"/>
    <property type="match status" value="2"/>
</dbReference>
<protein>
    <submittedName>
        <fullName evidence="5">AraC family transcriptional regulator</fullName>
    </submittedName>
</protein>
<organism evidence="5 6">
    <name type="scientific">Reticulibacter mediterranei</name>
    <dbReference type="NCBI Taxonomy" id="2778369"/>
    <lineage>
        <taxon>Bacteria</taxon>
        <taxon>Bacillati</taxon>
        <taxon>Chloroflexota</taxon>
        <taxon>Ktedonobacteria</taxon>
        <taxon>Ktedonobacterales</taxon>
        <taxon>Reticulibacteraceae</taxon>
        <taxon>Reticulibacter</taxon>
    </lineage>
</organism>
<dbReference type="Proteomes" id="UP000597444">
    <property type="component" value="Unassembled WGS sequence"/>
</dbReference>
<dbReference type="EMBL" id="BNJK01000001">
    <property type="protein sequence ID" value="GHO91072.1"/>
    <property type="molecule type" value="Genomic_DNA"/>
</dbReference>
<evidence type="ECO:0000256" key="3">
    <source>
        <dbReference type="ARBA" id="ARBA00023163"/>
    </source>
</evidence>
<dbReference type="GO" id="GO:0043565">
    <property type="term" value="F:sequence-specific DNA binding"/>
    <property type="evidence" value="ECO:0007669"/>
    <property type="project" value="InterPro"/>
</dbReference>
<accession>A0A8J3MYP8</accession>
<proteinExistence type="predicted"/>
<feature type="domain" description="HTH araC/xylS-type" evidence="4">
    <location>
        <begin position="43"/>
        <end position="141"/>
    </location>
</feature>
<evidence type="ECO:0000313" key="5">
    <source>
        <dbReference type="EMBL" id="GHO91072.1"/>
    </source>
</evidence>
<sequence>MITLSKVITSLSIYDQSVEVPSHLFNSGSRKIGTERSRHHAVRQAIAMMRSHFQNPLTLQEIADSAQLSPFHFNRVFRSITGIPPSVYLAALRIEQAKKLLMKTDLSVTCICFDVGYNSLGTFTTRFTQFVGATPTQLRQISQDKGLHSLLQDWELLKDSLALLGQRLEKSTIEGKISVSQPFEGLIFIGVFTDPIPQGPPVSCTVLTEPGDYYLTSIPEGKYYLFAAALPRTDDFIGMLEARSSLRCTAQQPLSLQHEGTRKSIDLVLKPMHWTDAPILIALPWLLISRFAKFSQVPSGYQEVAAVGKNSYGW</sequence>
<keyword evidence="1" id="KW-0805">Transcription regulation</keyword>
<dbReference type="GO" id="GO:0003700">
    <property type="term" value="F:DNA-binding transcription factor activity"/>
    <property type="evidence" value="ECO:0007669"/>
    <property type="project" value="InterPro"/>
</dbReference>
<evidence type="ECO:0000256" key="1">
    <source>
        <dbReference type="ARBA" id="ARBA00023015"/>
    </source>
</evidence>
<dbReference type="InterPro" id="IPR050204">
    <property type="entry name" value="AraC_XylS_family_regulators"/>
</dbReference>
<dbReference type="InterPro" id="IPR009057">
    <property type="entry name" value="Homeodomain-like_sf"/>
</dbReference>
<dbReference type="InterPro" id="IPR018060">
    <property type="entry name" value="HTH_AraC"/>
</dbReference>
<dbReference type="AlphaFoldDB" id="A0A8J3MYP8"/>
<evidence type="ECO:0000256" key="2">
    <source>
        <dbReference type="ARBA" id="ARBA00023125"/>
    </source>
</evidence>